<feature type="compositionally biased region" description="Basic and acidic residues" evidence="1">
    <location>
        <begin position="84"/>
        <end position="96"/>
    </location>
</feature>
<feature type="compositionally biased region" description="Gly residues" evidence="1">
    <location>
        <begin position="10"/>
        <end position="20"/>
    </location>
</feature>
<feature type="compositionally biased region" description="Basic and acidic residues" evidence="1">
    <location>
        <begin position="25"/>
        <end position="40"/>
    </location>
</feature>
<sequence length="102" mass="11257">MPNFDRTGPRGQGPMTGRGLGYRDNGGKMELEGQEQSREEKTRVLLDQIMQTQDINEAHSLCQQAIALVSPEVPQEGQEAGQSLKDRLMAKAKESSGQEELD</sequence>
<feature type="region of interest" description="Disordered" evidence="1">
    <location>
        <begin position="1"/>
        <end position="40"/>
    </location>
</feature>
<evidence type="ECO:0000256" key="1">
    <source>
        <dbReference type="SAM" id="MobiDB-lite"/>
    </source>
</evidence>
<dbReference type="EMBL" id="MT143239">
    <property type="protein sequence ID" value="QJA94517.1"/>
    <property type="molecule type" value="Genomic_DNA"/>
</dbReference>
<dbReference type="Pfam" id="PF17253">
    <property type="entry name" value="DUF5320"/>
    <property type="match status" value="1"/>
</dbReference>
<proteinExistence type="predicted"/>
<accession>A0A6M3LH02</accession>
<dbReference type="AlphaFoldDB" id="A0A6M3LH02"/>
<name>A0A6M3LH02_9ZZZZ</name>
<dbReference type="InterPro" id="IPR035205">
    <property type="entry name" value="DUF5320"/>
</dbReference>
<protein>
    <submittedName>
        <fullName evidence="2">Uncharacterized protein</fullName>
    </submittedName>
</protein>
<gene>
    <name evidence="2" type="ORF">MM415B03833_0002</name>
</gene>
<reference evidence="2" key="1">
    <citation type="submission" date="2020-03" db="EMBL/GenBank/DDBJ databases">
        <title>The deep terrestrial virosphere.</title>
        <authorList>
            <person name="Holmfeldt K."/>
            <person name="Nilsson E."/>
            <person name="Simone D."/>
            <person name="Lopez-Fernandez M."/>
            <person name="Wu X."/>
            <person name="de Brujin I."/>
            <person name="Lundin D."/>
            <person name="Andersson A."/>
            <person name="Bertilsson S."/>
            <person name="Dopson M."/>
        </authorList>
    </citation>
    <scope>NUCLEOTIDE SEQUENCE</scope>
    <source>
        <strain evidence="2">MM415B03833</strain>
    </source>
</reference>
<feature type="region of interest" description="Disordered" evidence="1">
    <location>
        <begin position="72"/>
        <end position="102"/>
    </location>
</feature>
<organism evidence="2">
    <name type="scientific">viral metagenome</name>
    <dbReference type="NCBI Taxonomy" id="1070528"/>
    <lineage>
        <taxon>unclassified sequences</taxon>
        <taxon>metagenomes</taxon>
        <taxon>organismal metagenomes</taxon>
    </lineage>
</organism>
<evidence type="ECO:0000313" key="2">
    <source>
        <dbReference type="EMBL" id="QJA94517.1"/>
    </source>
</evidence>